<protein>
    <recommendedName>
        <fullName evidence="8">Ammonium transporter</fullName>
    </recommendedName>
</protein>
<evidence type="ECO:0000256" key="9">
    <source>
        <dbReference type="SAM" id="SignalP"/>
    </source>
</evidence>
<feature type="transmembrane region" description="Helical" evidence="8">
    <location>
        <begin position="191"/>
        <end position="212"/>
    </location>
</feature>
<feature type="transmembrane region" description="Helical" evidence="8">
    <location>
        <begin position="157"/>
        <end position="179"/>
    </location>
</feature>
<feature type="transmembrane region" description="Helical" evidence="8">
    <location>
        <begin position="259"/>
        <end position="278"/>
    </location>
</feature>
<dbReference type="PROSITE" id="PS01219">
    <property type="entry name" value="AMMONIUM_TRANSP"/>
    <property type="match status" value="1"/>
</dbReference>
<feature type="transmembrane region" description="Helical" evidence="8">
    <location>
        <begin position="38"/>
        <end position="59"/>
    </location>
</feature>
<evidence type="ECO:0000256" key="2">
    <source>
        <dbReference type="ARBA" id="ARBA00005887"/>
    </source>
</evidence>
<dbReference type="Pfam" id="PF00909">
    <property type="entry name" value="Ammonium_transp"/>
    <property type="match status" value="1"/>
</dbReference>
<name>A0ABP7KQV1_9GAMM</name>
<dbReference type="PANTHER" id="PTHR43029">
    <property type="entry name" value="AMMONIUM TRANSPORTER MEP2"/>
    <property type="match status" value="1"/>
</dbReference>
<keyword evidence="5 8" id="KW-1133">Transmembrane helix</keyword>
<dbReference type="NCBIfam" id="TIGR00836">
    <property type="entry name" value="amt"/>
    <property type="match status" value="1"/>
</dbReference>
<feature type="transmembrane region" description="Helical" evidence="8">
    <location>
        <begin position="342"/>
        <end position="362"/>
    </location>
</feature>
<dbReference type="InterPro" id="IPR029020">
    <property type="entry name" value="Ammonium/urea_transptr"/>
</dbReference>
<proteinExistence type="inferred from homology"/>
<evidence type="ECO:0000313" key="11">
    <source>
        <dbReference type="EMBL" id="GAA3885714.1"/>
    </source>
</evidence>
<keyword evidence="12" id="KW-1185">Reference proteome</keyword>
<feature type="transmembrane region" description="Helical" evidence="8">
    <location>
        <begin position="71"/>
        <end position="91"/>
    </location>
</feature>
<accession>A0ABP7KQV1</accession>
<keyword evidence="6 8" id="KW-0472">Membrane</keyword>
<feature type="chain" id="PRO_5045981868" description="Ammonium transporter" evidence="9">
    <location>
        <begin position="26"/>
        <end position="439"/>
    </location>
</feature>
<keyword evidence="4 8" id="KW-0812">Transmembrane</keyword>
<dbReference type="RefSeq" id="WP_279027463.1">
    <property type="nucleotide sequence ID" value="NZ_BAABDG010000002.1"/>
</dbReference>
<comment type="similarity">
    <text evidence="2 8">Belongs to the ammonia transporter channel (TC 1.A.11.2) family.</text>
</comment>
<sequence>MKSVSLRWKVLAGACCLLFAQHAGAAVPTVVMSGADTAFVFTCSLAVLLMTLPGLALYYGGLAQTKNVLSVLMQVFSVAALMSLLFAIYGYSLAFSDGGGLQTFIGGIDKLFLRNITTDSLVGTLPEYLYVLFMMLFAAITPCLIAGSFAERIKFSAVMIFMAIWLTIDYIPLAHMAWGGGWILNWTDQDFAGGNVVHVNAGIAALIGALLIGPRRGFGHAILPPHNMTMTLTGGCLLWVGWFGFCGGCALAANGYSMLVVLNTMLASCAGAICWLLIEWKLQRKPSLLGAITGAIAGLVAITPACGYVGPMGAIALGFIISPICMYAVIRLKARMKLDDAFDVFAIHGIGGIVGGVLTPVFALPWLGGQGFIEGRSFIEQLGVNVASMLFCIVWAAVASGIAYKAAALLCGGLRVDDEQEIDGLDLSSHGEVGYRTVN</sequence>
<evidence type="ECO:0000313" key="12">
    <source>
        <dbReference type="Proteomes" id="UP001499994"/>
    </source>
</evidence>
<feature type="transmembrane region" description="Helical" evidence="8">
    <location>
        <begin position="287"/>
        <end position="305"/>
    </location>
</feature>
<evidence type="ECO:0000256" key="3">
    <source>
        <dbReference type="ARBA" id="ARBA00022448"/>
    </source>
</evidence>
<evidence type="ECO:0000259" key="10">
    <source>
        <dbReference type="Pfam" id="PF00909"/>
    </source>
</evidence>
<evidence type="ECO:0000256" key="1">
    <source>
        <dbReference type="ARBA" id="ARBA00004141"/>
    </source>
</evidence>
<dbReference type="InterPro" id="IPR024041">
    <property type="entry name" value="NH4_transpt_AmtB-like_dom"/>
</dbReference>
<evidence type="ECO:0000256" key="6">
    <source>
        <dbReference type="ARBA" id="ARBA00023136"/>
    </source>
</evidence>
<dbReference type="PANTHER" id="PTHR43029:SF10">
    <property type="entry name" value="AMMONIUM TRANSPORTER MEP2"/>
    <property type="match status" value="1"/>
</dbReference>
<organism evidence="11 12">
    <name type="scientific">Gibbsiella dentisursi</name>
    <dbReference type="NCBI Taxonomy" id="796890"/>
    <lineage>
        <taxon>Bacteria</taxon>
        <taxon>Pseudomonadati</taxon>
        <taxon>Pseudomonadota</taxon>
        <taxon>Gammaproteobacteria</taxon>
        <taxon>Enterobacterales</taxon>
        <taxon>Yersiniaceae</taxon>
        <taxon>Gibbsiella</taxon>
    </lineage>
</organism>
<evidence type="ECO:0000256" key="5">
    <source>
        <dbReference type="ARBA" id="ARBA00022989"/>
    </source>
</evidence>
<evidence type="ECO:0000256" key="7">
    <source>
        <dbReference type="ARBA" id="ARBA00023177"/>
    </source>
</evidence>
<evidence type="ECO:0000256" key="8">
    <source>
        <dbReference type="RuleBase" id="RU362002"/>
    </source>
</evidence>
<dbReference type="EMBL" id="BAABDG010000002">
    <property type="protein sequence ID" value="GAA3885714.1"/>
    <property type="molecule type" value="Genomic_DNA"/>
</dbReference>
<dbReference type="Proteomes" id="UP001499994">
    <property type="component" value="Unassembled WGS sequence"/>
</dbReference>
<comment type="caution">
    <text evidence="11">The sequence shown here is derived from an EMBL/GenBank/DDBJ whole genome shotgun (WGS) entry which is preliminary data.</text>
</comment>
<comment type="subcellular location">
    <subcellularLocation>
        <location evidence="8">Cell membrane</location>
        <topology evidence="8">Multi-pass membrane protein</topology>
    </subcellularLocation>
    <subcellularLocation>
        <location evidence="1">Membrane</location>
        <topology evidence="1">Multi-pass membrane protein</topology>
    </subcellularLocation>
</comment>
<keyword evidence="7 8" id="KW-0924">Ammonia transport</keyword>
<dbReference type="InterPro" id="IPR018047">
    <property type="entry name" value="Ammonium_transpt_CS"/>
</dbReference>
<dbReference type="Gene3D" id="1.10.3430.10">
    <property type="entry name" value="Ammonium transporter AmtB like domains"/>
    <property type="match status" value="1"/>
</dbReference>
<keyword evidence="9" id="KW-0732">Signal</keyword>
<keyword evidence="3 8" id="KW-0813">Transport</keyword>
<evidence type="ECO:0000256" key="4">
    <source>
        <dbReference type="ARBA" id="ARBA00022692"/>
    </source>
</evidence>
<feature type="transmembrane region" description="Helical" evidence="8">
    <location>
        <begin position="382"/>
        <end position="404"/>
    </location>
</feature>
<feature type="signal peptide" evidence="9">
    <location>
        <begin position="1"/>
        <end position="25"/>
    </location>
</feature>
<feature type="transmembrane region" description="Helical" evidence="8">
    <location>
        <begin position="128"/>
        <end position="150"/>
    </location>
</feature>
<feature type="transmembrane region" description="Helical" evidence="8">
    <location>
        <begin position="311"/>
        <end position="330"/>
    </location>
</feature>
<gene>
    <name evidence="11" type="ORF">GCM10022405_08810</name>
</gene>
<feature type="domain" description="Ammonium transporter AmtB-like" evidence="10">
    <location>
        <begin position="38"/>
        <end position="435"/>
    </location>
</feature>
<dbReference type="SUPFAM" id="SSF111352">
    <property type="entry name" value="Ammonium transporter"/>
    <property type="match status" value="1"/>
</dbReference>
<feature type="transmembrane region" description="Helical" evidence="8">
    <location>
        <begin position="232"/>
        <end position="253"/>
    </location>
</feature>
<dbReference type="InterPro" id="IPR001905">
    <property type="entry name" value="Ammonium_transpt"/>
</dbReference>
<reference evidence="12" key="1">
    <citation type="journal article" date="2019" name="Int. J. Syst. Evol. Microbiol.">
        <title>The Global Catalogue of Microorganisms (GCM) 10K type strain sequencing project: providing services to taxonomists for standard genome sequencing and annotation.</title>
        <authorList>
            <consortium name="The Broad Institute Genomics Platform"/>
            <consortium name="The Broad Institute Genome Sequencing Center for Infectious Disease"/>
            <person name="Wu L."/>
            <person name="Ma J."/>
        </authorList>
    </citation>
    <scope>NUCLEOTIDE SEQUENCE [LARGE SCALE GENOMIC DNA]</scope>
    <source>
        <strain evidence="12">JCM 17201</strain>
    </source>
</reference>